<dbReference type="InterPro" id="IPR036259">
    <property type="entry name" value="MFS_trans_sf"/>
</dbReference>
<sequence>MSVQRLPIAAIVGLGLTQNIGYGTLYYSFSILAPSMAQDFSVSNEWIFGALSVALLTGGFLAPWMGRLIDRLGAGRVMTVGSIIAATALVASAFSPNAVTFAATLTLIEVAANLVQYGAAFVLLVQLAPTVAQRSITYLTLIAGFASTIFWPITTSLQQWLTWQQIYLLFACLHFALCMPVHFWLARNLASKARTSSANGSRTITEGTLPRLFRRRGFMYLLIGLSFQSLIAAAILVHMIPMLKGLGLAGSAALIGAMFGPSQVTSRLINMIGGKNLAPIKLAIISSSLMALAVTCLMLGAPFIAAALIFACLFGFGNGLFSIVSGTLPLSLFGSEGYGAMQGKIMSARLIVSAMAPFAMAFAMGHLGVKAALAIVIVCSVSSLIAFGLLVRLENEAEKARLAKVAL</sequence>
<feature type="transmembrane region" description="Helical" evidence="4">
    <location>
        <begin position="246"/>
        <end position="270"/>
    </location>
</feature>
<feature type="transmembrane region" description="Helical" evidence="4">
    <location>
        <begin position="282"/>
        <end position="301"/>
    </location>
</feature>
<evidence type="ECO:0000256" key="3">
    <source>
        <dbReference type="ARBA" id="ARBA00023136"/>
    </source>
</evidence>
<feature type="transmembrane region" description="Helical" evidence="4">
    <location>
        <begin position="77"/>
        <end position="95"/>
    </location>
</feature>
<protein>
    <submittedName>
        <fullName evidence="5">Arsenite efflux MFS transporter ArsK</fullName>
    </submittedName>
</protein>
<dbReference type="NCBIfam" id="NF033733">
    <property type="entry name" value="MFS_ArsK"/>
    <property type="match status" value="1"/>
</dbReference>
<dbReference type="InterPro" id="IPR011701">
    <property type="entry name" value="MFS"/>
</dbReference>
<feature type="transmembrane region" description="Helical" evidence="4">
    <location>
        <begin position="46"/>
        <end position="65"/>
    </location>
</feature>
<dbReference type="EMBL" id="WBVX01000001">
    <property type="protein sequence ID" value="KAB2690135.1"/>
    <property type="molecule type" value="Genomic_DNA"/>
</dbReference>
<feature type="transmembrane region" description="Helical" evidence="4">
    <location>
        <begin position="371"/>
        <end position="391"/>
    </location>
</feature>
<name>A0A6L3YXI3_9HYPH</name>
<dbReference type="AlphaFoldDB" id="A0A6L3YXI3"/>
<feature type="transmembrane region" description="Helical" evidence="4">
    <location>
        <begin position="307"/>
        <end position="334"/>
    </location>
</feature>
<feature type="transmembrane region" description="Helical" evidence="4">
    <location>
        <begin position="166"/>
        <end position="186"/>
    </location>
</feature>
<feature type="transmembrane region" description="Helical" evidence="4">
    <location>
        <begin position="346"/>
        <end position="365"/>
    </location>
</feature>
<feature type="transmembrane region" description="Helical" evidence="4">
    <location>
        <begin position="101"/>
        <end position="124"/>
    </location>
</feature>
<proteinExistence type="predicted"/>
<accession>A0A6L3YXI3</accession>
<feature type="transmembrane region" description="Helical" evidence="4">
    <location>
        <begin position="218"/>
        <end position="240"/>
    </location>
</feature>
<feature type="transmembrane region" description="Helical" evidence="4">
    <location>
        <begin position="7"/>
        <end position="26"/>
    </location>
</feature>
<dbReference type="Proteomes" id="UP000481643">
    <property type="component" value="Unassembled WGS sequence"/>
</dbReference>
<dbReference type="GO" id="GO:0022857">
    <property type="term" value="F:transmembrane transporter activity"/>
    <property type="evidence" value="ECO:0007669"/>
    <property type="project" value="InterPro"/>
</dbReference>
<dbReference type="Gene3D" id="1.20.1250.20">
    <property type="entry name" value="MFS general substrate transporter like domains"/>
    <property type="match status" value="1"/>
</dbReference>
<reference evidence="5 6" key="1">
    <citation type="submission" date="2019-09" db="EMBL/GenBank/DDBJ databases">
        <title>Taxonomic organization of the family Brucellaceae based on a phylogenomic approach.</title>
        <authorList>
            <person name="Leclercq S."/>
            <person name="Cloeckaert A."/>
            <person name="Zygmunt M.S."/>
        </authorList>
    </citation>
    <scope>NUCLEOTIDE SEQUENCE [LARGE SCALE GENOMIC DNA]</scope>
    <source>
        <strain evidence="5 6">WS1830</strain>
    </source>
</reference>
<evidence type="ECO:0000256" key="4">
    <source>
        <dbReference type="SAM" id="Phobius"/>
    </source>
</evidence>
<dbReference type="RefSeq" id="WP_151650895.1">
    <property type="nucleotide sequence ID" value="NZ_WBVX01000001.1"/>
</dbReference>
<dbReference type="Pfam" id="PF07690">
    <property type="entry name" value="MFS_1"/>
    <property type="match status" value="1"/>
</dbReference>
<keyword evidence="2 4" id="KW-1133">Transmembrane helix</keyword>
<keyword evidence="3 4" id="KW-0472">Membrane</keyword>
<organism evidence="5 6">
    <name type="scientific">Brucella tritici</name>
    <dbReference type="NCBI Taxonomy" id="94626"/>
    <lineage>
        <taxon>Bacteria</taxon>
        <taxon>Pseudomonadati</taxon>
        <taxon>Pseudomonadota</taxon>
        <taxon>Alphaproteobacteria</taxon>
        <taxon>Hyphomicrobiales</taxon>
        <taxon>Brucellaceae</taxon>
        <taxon>Brucella/Ochrobactrum group</taxon>
        <taxon>Brucella</taxon>
    </lineage>
</organism>
<feature type="transmembrane region" description="Helical" evidence="4">
    <location>
        <begin position="136"/>
        <end position="154"/>
    </location>
</feature>
<evidence type="ECO:0000313" key="6">
    <source>
        <dbReference type="Proteomes" id="UP000481643"/>
    </source>
</evidence>
<dbReference type="SUPFAM" id="SSF103473">
    <property type="entry name" value="MFS general substrate transporter"/>
    <property type="match status" value="1"/>
</dbReference>
<dbReference type="InterPro" id="IPR050327">
    <property type="entry name" value="Proton-linked_MCT"/>
</dbReference>
<keyword evidence="1 4" id="KW-0812">Transmembrane</keyword>
<evidence type="ECO:0000313" key="5">
    <source>
        <dbReference type="EMBL" id="KAB2690135.1"/>
    </source>
</evidence>
<gene>
    <name evidence="5" type="primary">arsK</name>
    <name evidence="5" type="ORF">F9L08_01305</name>
</gene>
<dbReference type="PANTHER" id="PTHR11360">
    <property type="entry name" value="MONOCARBOXYLATE TRANSPORTER"/>
    <property type="match status" value="1"/>
</dbReference>
<comment type="caution">
    <text evidence="5">The sequence shown here is derived from an EMBL/GenBank/DDBJ whole genome shotgun (WGS) entry which is preliminary data.</text>
</comment>
<evidence type="ECO:0000256" key="2">
    <source>
        <dbReference type="ARBA" id="ARBA00022989"/>
    </source>
</evidence>
<evidence type="ECO:0000256" key="1">
    <source>
        <dbReference type="ARBA" id="ARBA00022692"/>
    </source>
</evidence>